<evidence type="ECO:0000256" key="1">
    <source>
        <dbReference type="SAM" id="MobiDB-lite"/>
    </source>
</evidence>
<sequence>QITKILISDNDLFELIFDKEKENDKSSELLTEANKNQEIEAELVKQQKMFAKRLVANNNQIIQDINENLLNSLIKEKMVGKTVKISTELENKINSKDQNKDRQLMSEESHKCGLYREN</sequence>
<accession>A0ABN7WRG1</accession>
<organism evidence="2 3">
    <name type="scientific">Gigaspora margarita</name>
    <dbReference type="NCBI Taxonomy" id="4874"/>
    <lineage>
        <taxon>Eukaryota</taxon>
        <taxon>Fungi</taxon>
        <taxon>Fungi incertae sedis</taxon>
        <taxon>Mucoromycota</taxon>
        <taxon>Glomeromycotina</taxon>
        <taxon>Glomeromycetes</taxon>
        <taxon>Diversisporales</taxon>
        <taxon>Gigasporaceae</taxon>
        <taxon>Gigaspora</taxon>
    </lineage>
</organism>
<comment type="caution">
    <text evidence="2">The sequence shown here is derived from an EMBL/GenBank/DDBJ whole genome shotgun (WGS) entry which is preliminary data.</text>
</comment>
<proteinExistence type="predicted"/>
<protein>
    <submittedName>
        <fullName evidence="2">42217_t:CDS:1</fullName>
    </submittedName>
</protein>
<feature type="non-terminal residue" evidence="2">
    <location>
        <position position="1"/>
    </location>
</feature>
<evidence type="ECO:0000313" key="3">
    <source>
        <dbReference type="Proteomes" id="UP000789901"/>
    </source>
</evidence>
<feature type="region of interest" description="Disordered" evidence="1">
    <location>
        <begin position="94"/>
        <end position="118"/>
    </location>
</feature>
<evidence type="ECO:0000313" key="2">
    <source>
        <dbReference type="EMBL" id="CAG8837915.1"/>
    </source>
</evidence>
<name>A0ABN7WRG1_GIGMA</name>
<dbReference type="Proteomes" id="UP000789901">
    <property type="component" value="Unassembled WGS sequence"/>
</dbReference>
<dbReference type="EMBL" id="CAJVQB010056885">
    <property type="protein sequence ID" value="CAG8837915.1"/>
    <property type="molecule type" value="Genomic_DNA"/>
</dbReference>
<keyword evidence="3" id="KW-1185">Reference proteome</keyword>
<feature type="non-terminal residue" evidence="2">
    <location>
        <position position="118"/>
    </location>
</feature>
<gene>
    <name evidence="2" type="ORF">GMARGA_LOCUS33720</name>
</gene>
<reference evidence="2 3" key="1">
    <citation type="submission" date="2021-06" db="EMBL/GenBank/DDBJ databases">
        <authorList>
            <person name="Kallberg Y."/>
            <person name="Tangrot J."/>
            <person name="Rosling A."/>
        </authorList>
    </citation>
    <scope>NUCLEOTIDE SEQUENCE [LARGE SCALE GENOMIC DNA]</scope>
    <source>
        <strain evidence="2 3">120-4 pot B 10/14</strain>
    </source>
</reference>